<proteinExistence type="predicted"/>
<dbReference type="CDD" id="cd00085">
    <property type="entry name" value="HNHc"/>
    <property type="match status" value="1"/>
</dbReference>
<keyword evidence="2" id="KW-0540">Nuclease</keyword>
<dbReference type="InterPro" id="IPR003615">
    <property type="entry name" value="HNH_nuc"/>
</dbReference>
<accession>A0A4U6QA28</accession>
<sequence length="128" mass="14329">MGSSPGGQLGRSDRMAVILARDGDRCVWCDRPFGRLVPPTTDHLIPRVKGGPSWLENEVAACRRCNGQRGHLGPVDWLAECERRCWAVHVTAIGAALDRLAAAIVERGGQRRARQYLQTQRRRFARRT</sequence>
<organism evidence="2 3">
    <name type="scientific">Nakamurella flava</name>
    <dbReference type="NCBI Taxonomy" id="2576308"/>
    <lineage>
        <taxon>Bacteria</taxon>
        <taxon>Bacillati</taxon>
        <taxon>Actinomycetota</taxon>
        <taxon>Actinomycetes</taxon>
        <taxon>Nakamurellales</taxon>
        <taxon>Nakamurellaceae</taxon>
        <taxon>Nakamurella</taxon>
    </lineage>
</organism>
<dbReference type="OrthoDB" id="9802901at2"/>
<evidence type="ECO:0000259" key="1">
    <source>
        <dbReference type="SMART" id="SM00507"/>
    </source>
</evidence>
<reference evidence="2 3" key="1">
    <citation type="submission" date="2019-05" db="EMBL/GenBank/DDBJ databases">
        <title>Nakamurella sp. N5BH11, whole genome shotgun sequence.</title>
        <authorList>
            <person name="Tuo L."/>
        </authorList>
    </citation>
    <scope>NUCLEOTIDE SEQUENCE [LARGE SCALE GENOMIC DNA]</scope>
    <source>
        <strain evidence="2 3">N5BH11</strain>
    </source>
</reference>
<dbReference type="InterPro" id="IPR002711">
    <property type="entry name" value="HNH"/>
</dbReference>
<dbReference type="GO" id="GO:0004519">
    <property type="term" value="F:endonuclease activity"/>
    <property type="evidence" value="ECO:0007669"/>
    <property type="project" value="UniProtKB-KW"/>
</dbReference>
<keyword evidence="3" id="KW-1185">Reference proteome</keyword>
<dbReference type="PANTHER" id="PTHR33877">
    <property type="entry name" value="SLL1193 PROTEIN"/>
    <property type="match status" value="1"/>
</dbReference>
<keyword evidence="2" id="KW-0378">Hydrolase</keyword>
<dbReference type="Proteomes" id="UP000306985">
    <property type="component" value="Unassembled WGS sequence"/>
</dbReference>
<dbReference type="SMART" id="SM00507">
    <property type="entry name" value="HNHc"/>
    <property type="match status" value="1"/>
</dbReference>
<dbReference type="InterPro" id="IPR052892">
    <property type="entry name" value="NA-targeting_endonuclease"/>
</dbReference>
<feature type="domain" description="HNH nuclease" evidence="1">
    <location>
        <begin position="13"/>
        <end position="67"/>
    </location>
</feature>
<protein>
    <submittedName>
        <fullName evidence="2">HNH endonuclease</fullName>
    </submittedName>
</protein>
<dbReference type="PANTHER" id="PTHR33877:SF2">
    <property type="entry name" value="OS07G0170200 PROTEIN"/>
    <property type="match status" value="1"/>
</dbReference>
<dbReference type="EMBL" id="SZZH01000006">
    <property type="protein sequence ID" value="TKV56784.1"/>
    <property type="molecule type" value="Genomic_DNA"/>
</dbReference>
<keyword evidence="2" id="KW-0255">Endonuclease</keyword>
<name>A0A4U6QA28_9ACTN</name>
<gene>
    <name evidence="2" type="ORF">FDO65_18190</name>
</gene>
<dbReference type="Gene3D" id="1.10.30.50">
    <property type="match status" value="1"/>
</dbReference>
<comment type="caution">
    <text evidence="2">The sequence shown here is derived from an EMBL/GenBank/DDBJ whole genome shotgun (WGS) entry which is preliminary data.</text>
</comment>
<dbReference type="RefSeq" id="WP_137451171.1">
    <property type="nucleotide sequence ID" value="NZ_SZZH01000006.1"/>
</dbReference>
<dbReference type="Pfam" id="PF01844">
    <property type="entry name" value="HNH"/>
    <property type="match status" value="1"/>
</dbReference>
<evidence type="ECO:0000313" key="3">
    <source>
        <dbReference type="Proteomes" id="UP000306985"/>
    </source>
</evidence>
<dbReference type="AlphaFoldDB" id="A0A4U6QA28"/>
<evidence type="ECO:0000313" key="2">
    <source>
        <dbReference type="EMBL" id="TKV56784.1"/>
    </source>
</evidence>